<name>A0A6S7ING3_PARCT</name>
<feature type="compositionally biased region" description="Basic residues" evidence="2">
    <location>
        <begin position="1"/>
        <end position="21"/>
    </location>
</feature>
<proteinExistence type="predicted"/>
<evidence type="ECO:0000256" key="1">
    <source>
        <dbReference type="SAM" id="Coils"/>
    </source>
</evidence>
<feature type="coiled-coil region" evidence="1">
    <location>
        <begin position="90"/>
        <end position="117"/>
    </location>
</feature>
<comment type="caution">
    <text evidence="3">The sequence shown here is derived from an EMBL/GenBank/DDBJ whole genome shotgun (WGS) entry which is preliminary data.</text>
</comment>
<protein>
    <submittedName>
        <fullName evidence="3">Uncharacterized protein</fullName>
    </submittedName>
</protein>
<evidence type="ECO:0000256" key="2">
    <source>
        <dbReference type="SAM" id="MobiDB-lite"/>
    </source>
</evidence>
<keyword evidence="4" id="KW-1185">Reference proteome</keyword>
<gene>
    <name evidence="3" type="ORF">PACLA_8A074195</name>
</gene>
<evidence type="ECO:0000313" key="3">
    <source>
        <dbReference type="EMBL" id="CAB4019083.1"/>
    </source>
</evidence>
<dbReference type="EMBL" id="CACRXK020010292">
    <property type="protein sequence ID" value="CAB4019083.1"/>
    <property type="molecule type" value="Genomic_DNA"/>
</dbReference>
<accession>A0A6S7ING3</accession>
<sequence length="159" mass="18330">MAKKGRAKPKHKQTGKKRAKGKQSCASRVAGIKKLKEDDGQQKYVGNLDDYEPIRKQHSDEDREEESDMDDGDLGVFYQSHTDFKFLTSVDLQEKDSKSSKKKRKLLENEEEAYEKKPRLAAEAWKSEQHIRLPLKDSTRVIPQSYNHAENGEYTVNGF</sequence>
<feature type="compositionally biased region" description="Acidic residues" evidence="2">
    <location>
        <begin position="62"/>
        <end position="73"/>
    </location>
</feature>
<feature type="region of interest" description="Disordered" evidence="2">
    <location>
        <begin position="1"/>
        <end position="74"/>
    </location>
</feature>
<feature type="compositionally biased region" description="Basic and acidic residues" evidence="2">
    <location>
        <begin position="52"/>
        <end position="61"/>
    </location>
</feature>
<dbReference type="AlphaFoldDB" id="A0A6S7ING3"/>
<reference evidence="3" key="1">
    <citation type="submission" date="2020-04" db="EMBL/GenBank/DDBJ databases">
        <authorList>
            <person name="Alioto T."/>
            <person name="Alioto T."/>
            <person name="Gomez Garrido J."/>
        </authorList>
    </citation>
    <scope>NUCLEOTIDE SEQUENCE</scope>
    <source>
        <strain evidence="3">A484AB</strain>
    </source>
</reference>
<dbReference type="Proteomes" id="UP001152795">
    <property type="component" value="Unassembled WGS sequence"/>
</dbReference>
<organism evidence="3 4">
    <name type="scientific">Paramuricea clavata</name>
    <name type="common">Red gorgonian</name>
    <name type="synonym">Violescent sea-whip</name>
    <dbReference type="NCBI Taxonomy" id="317549"/>
    <lineage>
        <taxon>Eukaryota</taxon>
        <taxon>Metazoa</taxon>
        <taxon>Cnidaria</taxon>
        <taxon>Anthozoa</taxon>
        <taxon>Octocorallia</taxon>
        <taxon>Malacalcyonacea</taxon>
        <taxon>Plexauridae</taxon>
        <taxon>Paramuricea</taxon>
    </lineage>
</organism>
<evidence type="ECO:0000313" key="4">
    <source>
        <dbReference type="Proteomes" id="UP001152795"/>
    </source>
</evidence>
<keyword evidence="1" id="KW-0175">Coiled coil</keyword>